<name>G7LGZ4_MEDTR</name>
<dbReference type="HOGENOM" id="CLU_2254172_0_0_1"/>
<keyword evidence="3" id="KW-1185">Reference proteome</keyword>
<evidence type="ECO:0000313" key="1">
    <source>
        <dbReference type="EMBL" id="AET03243.1"/>
    </source>
</evidence>
<dbReference type="AlphaFoldDB" id="G7LGZ4"/>
<sequence>MCRALSAKNMFQFVDRSIPVHVLHDPSRKAWERCNILIHSVIEYSPKLFHDRDIALMNVVAKVHPETAALLFHFHIERNVRAKCIMDCRVNPKLKDVKVDEKEK</sequence>
<dbReference type="PaxDb" id="3880-AET03243"/>
<dbReference type="EMBL" id="CM001224">
    <property type="protein sequence ID" value="AET03243.1"/>
    <property type="molecule type" value="Genomic_DNA"/>
</dbReference>
<proteinExistence type="predicted"/>
<accession>G7LGZ4</accession>
<evidence type="ECO:0000313" key="3">
    <source>
        <dbReference type="Proteomes" id="UP000002051"/>
    </source>
</evidence>
<dbReference type="EnsemblPlants" id="AET03243">
    <property type="protein sequence ID" value="AET03243"/>
    <property type="gene ID" value="MTR_8g066510"/>
</dbReference>
<evidence type="ECO:0000313" key="2">
    <source>
        <dbReference type="EnsemblPlants" id="AET03243"/>
    </source>
</evidence>
<gene>
    <name evidence="1" type="ordered locus">MTR_8g066510</name>
</gene>
<reference evidence="2" key="3">
    <citation type="submission" date="2015-04" db="UniProtKB">
        <authorList>
            <consortium name="EnsemblPlants"/>
        </authorList>
    </citation>
    <scope>IDENTIFICATION</scope>
    <source>
        <strain evidence="2">cv. Jemalong A17</strain>
    </source>
</reference>
<protein>
    <submittedName>
        <fullName evidence="1 2">Uncharacterized protein</fullName>
    </submittedName>
</protein>
<reference evidence="1 3" key="2">
    <citation type="journal article" date="2014" name="BMC Genomics">
        <title>An improved genome release (version Mt4.0) for the model legume Medicago truncatula.</title>
        <authorList>
            <person name="Tang H."/>
            <person name="Krishnakumar V."/>
            <person name="Bidwell S."/>
            <person name="Rosen B."/>
            <person name="Chan A."/>
            <person name="Zhou S."/>
            <person name="Gentzbittel L."/>
            <person name="Childs K.L."/>
            <person name="Yandell M."/>
            <person name="Gundlach H."/>
            <person name="Mayer K.F."/>
            <person name="Schwartz D.C."/>
            <person name="Town C.D."/>
        </authorList>
    </citation>
    <scope>GENOME REANNOTATION</scope>
    <source>
        <strain evidence="2 3">cv. Jemalong A17</strain>
    </source>
</reference>
<dbReference type="Proteomes" id="UP000002051">
    <property type="component" value="Chromosome 8"/>
</dbReference>
<reference evidence="1 3" key="1">
    <citation type="journal article" date="2011" name="Nature">
        <title>The Medicago genome provides insight into the evolution of rhizobial symbioses.</title>
        <authorList>
            <person name="Young N.D."/>
            <person name="Debelle F."/>
            <person name="Oldroyd G.E."/>
            <person name="Geurts R."/>
            <person name="Cannon S.B."/>
            <person name="Udvardi M.K."/>
            <person name="Benedito V.A."/>
            <person name="Mayer K.F."/>
            <person name="Gouzy J."/>
            <person name="Schoof H."/>
            <person name="Van de Peer Y."/>
            <person name="Proost S."/>
            <person name="Cook D.R."/>
            <person name="Meyers B.C."/>
            <person name="Spannagl M."/>
            <person name="Cheung F."/>
            <person name="De Mita S."/>
            <person name="Krishnakumar V."/>
            <person name="Gundlach H."/>
            <person name="Zhou S."/>
            <person name="Mudge J."/>
            <person name="Bharti A.K."/>
            <person name="Murray J.D."/>
            <person name="Naoumkina M.A."/>
            <person name="Rosen B."/>
            <person name="Silverstein K.A."/>
            <person name="Tang H."/>
            <person name="Rombauts S."/>
            <person name="Zhao P.X."/>
            <person name="Zhou P."/>
            <person name="Barbe V."/>
            <person name="Bardou P."/>
            <person name="Bechner M."/>
            <person name="Bellec A."/>
            <person name="Berger A."/>
            <person name="Berges H."/>
            <person name="Bidwell S."/>
            <person name="Bisseling T."/>
            <person name="Choisne N."/>
            <person name="Couloux A."/>
            <person name="Denny R."/>
            <person name="Deshpande S."/>
            <person name="Dai X."/>
            <person name="Doyle J.J."/>
            <person name="Dudez A.M."/>
            <person name="Farmer A.D."/>
            <person name="Fouteau S."/>
            <person name="Franken C."/>
            <person name="Gibelin C."/>
            <person name="Gish J."/>
            <person name="Goldstein S."/>
            <person name="Gonzalez A.J."/>
            <person name="Green P.J."/>
            <person name="Hallab A."/>
            <person name="Hartog M."/>
            <person name="Hua A."/>
            <person name="Humphray S.J."/>
            <person name="Jeong D.H."/>
            <person name="Jing Y."/>
            <person name="Jocker A."/>
            <person name="Kenton S.M."/>
            <person name="Kim D.J."/>
            <person name="Klee K."/>
            <person name="Lai H."/>
            <person name="Lang C."/>
            <person name="Lin S."/>
            <person name="Macmil S.L."/>
            <person name="Magdelenat G."/>
            <person name="Matthews L."/>
            <person name="McCorrison J."/>
            <person name="Monaghan E.L."/>
            <person name="Mun J.H."/>
            <person name="Najar F.Z."/>
            <person name="Nicholson C."/>
            <person name="Noirot C."/>
            <person name="O'Bleness M."/>
            <person name="Paule C.R."/>
            <person name="Poulain J."/>
            <person name="Prion F."/>
            <person name="Qin B."/>
            <person name="Qu C."/>
            <person name="Retzel E.F."/>
            <person name="Riddle C."/>
            <person name="Sallet E."/>
            <person name="Samain S."/>
            <person name="Samson N."/>
            <person name="Sanders I."/>
            <person name="Saurat O."/>
            <person name="Scarpelli C."/>
            <person name="Schiex T."/>
            <person name="Segurens B."/>
            <person name="Severin A.J."/>
            <person name="Sherrier D.J."/>
            <person name="Shi R."/>
            <person name="Sims S."/>
            <person name="Singer S.R."/>
            <person name="Sinharoy S."/>
            <person name="Sterck L."/>
            <person name="Viollet A."/>
            <person name="Wang B.B."/>
            <person name="Wang K."/>
            <person name="Wang M."/>
            <person name="Wang X."/>
            <person name="Warfsmann J."/>
            <person name="Weissenbach J."/>
            <person name="White D.D."/>
            <person name="White J.D."/>
            <person name="Wiley G.B."/>
            <person name="Wincker P."/>
            <person name="Xing Y."/>
            <person name="Yang L."/>
            <person name="Yao Z."/>
            <person name="Ying F."/>
            <person name="Zhai J."/>
            <person name="Zhou L."/>
            <person name="Zuber A."/>
            <person name="Denarie J."/>
            <person name="Dixon R.A."/>
            <person name="May G.D."/>
            <person name="Schwartz D.C."/>
            <person name="Rogers J."/>
            <person name="Quetier F."/>
            <person name="Town C.D."/>
            <person name="Roe B.A."/>
        </authorList>
    </citation>
    <scope>NUCLEOTIDE SEQUENCE [LARGE SCALE GENOMIC DNA]</scope>
    <source>
        <strain evidence="1">A17</strain>
        <strain evidence="2 3">cv. Jemalong A17</strain>
    </source>
</reference>
<organism evidence="1 3">
    <name type="scientific">Medicago truncatula</name>
    <name type="common">Barrel medic</name>
    <name type="synonym">Medicago tribuloides</name>
    <dbReference type="NCBI Taxonomy" id="3880"/>
    <lineage>
        <taxon>Eukaryota</taxon>
        <taxon>Viridiplantae</taxon>
        <taxon>Streptophyta</taxon>
        <taxon>Embryophyta</taxon>
        <taxon>Tracheophyta</taxon>
        <taxon>Spermatophyta</taxon>
        <taxon>Magnoliopsida</taxon>
        <taxon>eudicotyledons</taxon>
        <taxon>Gunneridae</taxon>
        <taxon>Pentapetalae</taxon>
        <taxon>rosids</taxon>
        <taxon>fabids</taxon>
        <taxon>Fabales</taxon>
        <taxon>Fabaceae</taxon>
        <taxon>Papilionoideae</taxon>
        <taxon>50 kb inversion clade</taxon>
        <taxon>NPAAA clade</taxon>
        <taxon>Hologalegina</taxon>
        <taxon>IRL clade</taxon>
        <taxon>Trifolieae</taxon>
        <taxon>Medicago</taxon>
    </lineage>
</organism>